<accession>A0A6A6NGY3</accession>
<gene>
    <name evidence="1" type="ORF">GH714_013251</name>
</gene>
<dbReference type="AlphaFoldDB" id="A0A6A6NGY3"/>
<keyword evidence="2" id="KW-1185">Reference proteome</keyword>
<dbReference type="EMBL" id="JAAGAX010000001">
    <property type="protein sequence ID" value="KAF2324375.1"/>
    <property type="molecule type" value="Genomic_DNA"/>
</dbReference>
<comment type="caution">
    <text evidence="1">The sequence shown here is derived from an EMBL/GenBank/DDBJ whole genome shotgun (WGS) entry which is preliminary data.</text>
</comment>
<protein>
    <submittedName>
        <fullName evidence="1">Uncharacterized protein</fullName>
    </submittedName>
</protein>
<organism evidence="1 2">
    <name type="scientific">Hevea brasiliensis</name>
    <name type="common">Para rubber tree</name>
    <name type="synonym">Siphonia brasiliensis</name>
    <dbReference type="NCBI Taxonomy" id="3981"/>
    <lineage>
        <taxon>Eukaryota</taxon>
        <taxon>Viridiplantae</taxon>
        <taxon>Streptophyta</taxon>
        <taxon>Embryophyta</taxon>
        <taxon>Tracheophyta</taxon>
        <taxon>Spermatophyta</taxon>
        <taxon>Magnoliopsida</taxon>
        <taxon>eudicotyledons</taxon>
        <taxon>Gunneridae</taxon>
        <taxon>Pentapetalae</taxon>
        <taxon>rosids</taxon>
        <taxon>fabids</taxon>
        <taxon>Malpighiales</taxon>
        <taxon>Euphorbiaceae</taxon>
        <taxon>Crotonoideae</taxon>
        <taxon>Micrandreae</taxon>
        <taxon>Hevea</taxon>
    </lineage>
</organism>
<name>A0A6A6NGY3_HEVBR</name>
<dbReference type="Proteomes" id="UP000467840">
    <property type="component" value="Chromosome 5"/>
</dbReference>
<sequence length="67" mass="7565">MLQFRGEMWIVRAEDVSGRSHGLCQVLGDVKSKREVHGWNRGPSKAGRLGWAWPESLPFSVDIERGT</sequence>
<evidence type="ECO:0000313" key="2">
    <source>
        <dbReference type="Proteomes" id="UP000467840"/>
    </source>
</evidence>
<evidence type="ECO:0000313" key="1">
    <source>
        <dbReference type="EMBL" id="KAF2324375.1"/>
    </source>
</evidence>
<reference evidence="1 2" key="1">
    <citation type="journal article" date="2020" name="Mol. Plant">
        <title>The Chromosome-Based Rubber Tree Genome Provides New Insights into Spurge Genome Evolution and Rubber Biosynthesis.</title>
        <authorList>
            <person name="Liu J."/>
            <person name="Shi C."/>
            <person name="Shi C.C."/>
            <person name="Li W."/>
            <person name="Zhang Q.J."/>
            <person name="Zhang Y."/>
            <person name="Li K."/>
            <person name="Lu H.F."/>
            <person name="Shi C."/>
            <person name="Zhu S.T."/>
            <person name="Xiao Z.Y."/>
            <person name="Nan H."/>
            <person name="Yue Y."/>
            <person name="Zhu X.G."/>
            <person name="Wu Y."/>
            <person name="Hong X.N."/>
            <person name="Fan G.Y."/>
            <person name="Tong Y."/>
            <person name="Zhang D."/>
            <person name="Mao C.L."/>
            <person name="Liu Y.L."/>
            <person name="Hao S.J."/>
            <person name="Liu W.Q."/>
            <person name="Lv M.Q."/>
            <person name="Zhang H.B."/>
            <person name="Liu Y."/>
            <person name="Hu-Tang G.R."/>
            <person name="Wang J.P."/>
            <person name="Wang J.H."/>
            <person name="Sun Y.H."/>
            <person name="Ni S.B."/>
            <person name="Chen W.B."/>
            <person name="Zhang X.C."/>
            <person name="Jiao Y.N."/>
            <person name="Eichler E.E."/>
            <person name="Li G.H."/>
            <person name="Liu X."/>
            <person name="Gao L.Z."/>
        </authorList>
    </citation>
    <scope>NUCLEOTIDE SEQUENCE [LARGE SCALE GENOMIC DNA]</scope>
    <source>
        <strain evidence="2">cv. GT1</strain>
        <tissue evidence="1">Leaf</tissue>
    </source>
</reference>
<proteinExistence type="predicted"/>